<evidence type="ECO:0000256" key="3">
    <source>
        <dbReference type="SAM" id="MobiDB-lite"/>
    </source>
</evidence>
<dbReference type="PANTHER" id="PTHR31088:SF6">
    <property type="entry name" value="PHAGE SHOCK PROTEIN A"/>
    <property type="match status" value="1"/>
</dbReference>
<evidence type="ECO:0000313" key="5">
    <source>
        <dbReference type="Proteomes" id="UP000249166"/>
    </source>
</evidence>
<dbReference type="RefSeq" id="WP_111905784.1">
    <property type="nucleotide sequence ID" value="NZ_QLNP01000105.1"/>
</dbReference>
<reference evidence="4 5" key="1">
    <citation type="submission" date="2018-04" db="EMBL/GenBank/DDBJ databases">
        <title>Bacteria isolated from cave deposits of Manipur.</title>
        <authorList>
            <person name="Sahoo D."/>
            <person name="Sarangthem I."/>
            <person name="Nandeibam J."/>
        </authorList>
    </citation>
    <scope>NUCLEOTIDE SEQUENCE [LARGE SCALE GENOMIC DNA]</scope>
    <source>
        <strain evidence="5">mrc11</strain>
    </source>
</reference>
<dbReference type="Proteomes" id="UP000249166">
    <property type="component" value="Unassembled WGS sequence"/>
</dbReference>
<evidence type="ECO:0000313" key="4">
    <source>
        <dbReference type="EMBL" id="RAM35108.1"/>
    </source>
</evidence>
<dbReference type="AlphaFoldDB" id="A0A328H962"/>
<accession>A0A328H962</accession>
<organism evidence="4 5">
    <name type="scientific">Arthrobacter globiformis</name>
    <dbReference type="NCBI Taxonomy" id="1665"/>
    <lineage>
        <taxon>Bacteria</taxon>
        <taxon>Bacillati</taxon>
        <taxon>Actinomycetota</taxon>
        <taxon>Actinomycetes</taxon>
        <taxon>Micrococcales</taxon>
        <taxon>Micrococcaceae</taxon>
        <taxon>Arthrobacter</taxon>
    </lineage>
</organism>
<evidence type="ECO:0000256" key="2">
    <source>
        <dbReference type="SAM" id="Coils"/>
    </source>
</evidence>
<evidence type="ECO:0000256" key="1">
    <source>
        <dbReference type="ARBA" id="ARBA00043985"/>
    </source>
</evidence>
<comment type="similarity">
    <text evidence="1">Belongs to the PspA/Vipp/IM30 family.</text>
</comment>
<dbReference type="EMBL" id="QLNP01000105">
    <property type="protein sequence ID" value="RAM35108.1"/>
    <property type="molecule type" value="Genomic_DNA"/>
</dbReference>
<dbReference type="Pfam" id="PF04012">
    <property type="entry name" value="PspA_IM30"/>
    <property type="match status" value="1"/>
</dbReference>
<dbReference type="PANTHER" id="PTHR31088">
    <property type="entry name" value="MEMBRANE-ASSOCIATED PROTEIN VIPP1, CHLOROPLASTIC"/>
    <property type="match status" value="1"/>
</dbReference>
<gene>
    <name evidence="4" type="ORF">DBZ45_21165</name>
</gene>
<protein>
    <submittedName>
        <fullName evidence="4">PspA/IM30 family protein</fullName>
    </submittedName>
</protein>
<feature type="compositionally biased region" description="Polar residues" evidence="3">
    <location>
        <begin position="247"/>
        <end position="256"/>
    </location>
</feature>
<dbReference type="InterPro" id="IPR007157">
    <property type="entry name" value="PspA_VIPP1"/>
</dbReference>
<feature type="region of interest" description="Disordered" evidence="3">
    <location>
        <begin position="236"/>
        <end position="264"/>
    </location>
</feature>
<name>A0A328H962_ARTGO</name>
<sequence length="264" mass="28785">MVKQSIFGRMAQLAKANINALLDQAEDPQKMLDQMVRDYSNNIAEAESAVAQTIGNLRMLQDDYNEDIKNAQDWGNKALAASRKADEFRSAGNAADAQKFDNLAKVALQRQMSSENEARAAEPNIASQSDVVDRLKTGLDQMKGKLNQLTSKRNELVARSKTAAAQSQVHDALRSIDILDPTSEVGRFEEKIRREEAKVRGQQELAASSLDAQFNQLEDLGEQTEIEARLAALKSGNAKPAIGAGDNATSSSSSTVDEADFDKL</sequence>
<keyword evidence="2" id="KW-0175">Coiled coil</keyword>
<comment type="caution">
    <text evidence="4">The sequence shown here is derived from an EMBL/GenBank/DDBJ whole genome shotgun (WGS) entry which is preliminary data.</text>
</comment>
<proteinExistence type="inferred from homology"/>
<dbReference type="OrthoDB" id="9779630at2"/>
<feature type="coiled-coil region" evidence="2">
    <location>
        <begin position="132"/>
        <end position="159"/>
    </location>
</feature>